<dbReference type="Proteomes" id="UP001247805">
    <property type="component" value="Unassembled WGS sequence"/>
</dbReference>
<protein>
    <submittedName>
        <fullName evidence="1">Histidine phosphatase family protein</fullName>
    </submittedName>
</protein>
<comment type="caution">
    <text evidence="1">The sequence shown here is derived from an EMBL/GenBank/DDBJ whole genome shotgun (WGS) entry which is preliminary data.</text>
</comment>
<proteinExistence type="predicted"/>
<gene>
    <name evidence="1" type="ORF">RS130_19895</name>
</gene>
<dbReference type="EMBL" id="JAWDIO010000002">
    <property type="protein sequence ID" value="MDU0355845.1"/>
    <property type="molecule type" value="Genomic_DNA"/>
</dbReference>
<sequence length="240" mass="26279">MNKGTNTLSILHCAIIRHGNYQQLAHTPSALQPFPLNSQGKQQALAGAKELASLLDKHECMLAPQVDSSNLLRAWQTATIFIDELQQYFTSTPTLSGYDALAERSVGSAANLSIEQINAILAADPRFPAPPENWKSDSHYCLPLQGAESLLQAGQRVKQHLTDWANASAATTTSKTVKLFFGHGAAFRHGAHHLGLLPFDKIAALSMYHARPIMFKVEDGQFSHIDGSWKIRQATDIPID</sequence>
<evidence type="ECO:0000313" key="2">
    <source>
        <dbReference type="Proteomes" id="UP001247805"/>
    </source>
</evidence>
<dbReference type="SUPFAM" id="SSF53254">
    <property type="entry name" value="Phosphoglycerate mutase-like"/>
    <property type="match status" value="1"/>
</dbReference>
<dbReference type="InterPro" id="IPR013078">
    <property type="entry name" value="His_Pase_superF_clade-1"/>
</dbReference>
<dbReference type="Pfam" id="PF00300">
    <property type="entry name" value="His_Phos_1"/>
    <property type="match status" value="1"/>
</dbReference>
<reference evidence="1 2" key="1">
    <citation type="submission" date="2023-10" db="EMBL/GenBank/DDBJ databases">
        <title>Glaciecola aquimarina strain GGW-M5 nov., isolated from a coastal seawater.</title>
        <authorList>
            <person name="Bayburt H."/>
            <person name="Kim J.M."/>
            <person name="Choi B.J."/>
            <person name="Jeon C.O."/>
        </authorList>
    </citation>
    <scope>NUCLEOTIDE SEQUENCE [LARGE SCALE GENOMIC DNA]</scope>
    <source>
        <strain evidence="1 2">KCTC 32108</strain>
    </source>
</reference>
<dbReference type="InterPro" id="IPR029033">
    <property type="entry name" value="His_PPase_superfam"/>
</dbReference>
<evidence type="ECO:0000313" key="1">
    <source>
        <dbReference type="EMBL" id="MDU0355845.1"/>
    </source>
</evidence>
<dbReference type="Gene3D" id="3.40.50.1240">
    <property type="entry name" value="Phosphoglycerate mutase-like"/>
    <property type="match status" value="1"/>
</dbReference>
<organism evidence="1 2">
    <name type="scientific">Paraglaciecola aquimarina</name>
    <dbReference type="NCBI Taxonomy" id="1235557"/>
    <lineage>
        <taxon>Bacteria</taxon>
        <taxon>Pseudomonadati</taxon>
        <taxon>Pseudomonadota</taxon>
        <taxon>Gammaproteobacteria</taxon>
        <taxon>Alteromonadales</taxon>
        <taxon>Alteromonadaceae</taxon>
        <taxon>Paraglaciecola</taxon>
    </lineage>
</organism>
<name>A0ABU3T0R6_9ALTE</name>
<dbReference type="RefSeq" id="WP_316027365.1">
    <property type="nucleotide sequence ID" value="NZ_JAWDIO010000002.1"/>
</dbReference>
<keyword evidence="2" id="KW-1185">Reference proteome</keyword>
<accession>A0ABU3T0R6</accession>